<name>A0A2S8FL52_9BACT</name>
<sequence length="457" mass="50771">MLRSLVLALTACLALIPAAVFAAEADKPNVIFIYADDLGYGDLGCFGQKTIQTPNLDQMASDGMKLTSFYAGCTVCRPSRLVLWTGKHLGHQPINDNKPYTMQSSDFTLAELMKQQGYTTGGVGKWAMGTPGSGGEPIYHGFDFWCGYLDQSEAHNYFPTHLWRCEGDKCEKLPLEGNVLMGDKKPENRVAKLDARKTYSHDVMTKEAFDFIRRNQDKPFLLHLHWTLPHANNEGGRVTGNGSEVPNYGQYKDKDWPDVEKGFAQMVTYLDGSVGQLRALLKELDLEEKTLVVFTSDNGPHNEGGHNVNYFNSNGPLKGFKRSVYEGGIREPFVAVWPGKIPAGTESATTFNAYDVLATYAELTGAKDVPKNDGISFLPTMLGKQDSEASERTSYSSFNKWEAARFKEFKGMRSGPNQPLELYDLSVDIGEEHDIAKDNPEMAKKLADFIDNAKLRP</sequence>
<dbReference type="OrthoDB" id="9783154at2"/>
<dbReference type="SUPFAM" id="SSF53649">
    <property type="entry name" value="Alkaline phosphatase-like"/>
    <property type="match status" value="1"/>
</dbReference>
<evidence type="ECO:0000256" key="1">
    <source>
        <dbReference type="ARBA" id="ARBA00008779"/>
    </source>
</evidence>
<comment type="caution">
    <text evidence="5">The sequence shown here is derived from an EMBL/GenBank/DDBJ whole genome shotgun (WGS) entry which is preliminary data.</text>
</comment>
<feature type="chain" id="PRO_5015748763" evidence="3">
    <location>
        <begin position="23"/>
        <end position="457"/>
    </location>
</feature>
<dbReference type="InterPro" id="IPR017850">
    <property type="entry name" value="Alkaline_phosphatase_core_sf"/>
</dbReference>
<gene>
    <name evidence="5" type="ORF">C5Y83_19515</name>
</gene>
<dbReference type="CDD" id="cd16145">
    <property type="entry name" value="ARS_like"/>
    <property type="match status" value="1"/>
</dbReference>
<proteinExistence type="inferred from homology"/>
<keyword evidence="3" id="KW-0732">Signal</keyword>
<keyword evidence="2" id="KW-0378">Hydrolase</keyword>
<dbReference type="Pfam" id="PF00884">
    <property type="entry name" value="Sulfatase"/>
    <property type="match status" value="1"/>
</dbReference>
<feature type="signal peptide" evidence="3">
    <location>
        <begin position="1"/>
        <end position="22"/>
    </location>
</feature>
<evidence type="ECO:0000259" key="4">
    <source>
        <dbReference type="Pfam" id="PF00884"/>
    </source>
</evidence>
<dbReference type="AlphaFoldDB" id="A0A2S8FL52"/>
<evidence type="ECO:0000256" key="2">
    <source>
        <dbReference type="ARBA" id="ARBA00022801"/>
    </source>
</evidence>
<dbReference type="RefSeq" id="WP_105331919.1">
    <property type="nucleotide sequence ID" value="NZ_PUHY01000012.1"/>
</dbReference>
<protein>
    <submittedName>
        <fullName evidence="5">N-acetylgalactosamine-6-sulfatase</fullName>
    </submittedName>
</protein>
<dbReference type="Proteomes" id="UP000238322">
    <property type="component" value="Unassembled WGS sequence"/>
</dbReference>
<feature type="domain" description="Sulfatase N-terminal" evidence="4">
    <location>
        <begin position="28"/>
        <end position="366"/>
    </location>
</feature>
<reference evidence="5 6" key="1">
    <citation type="submission" date="2018-02" db="EMBL/GenBank/DDBJ databases">
        <title>Comparative genomes isolates from brazilian mangrove.</title>
        <authorList>
            <person name="Araujo J.E."/>
            <person name="Taketani R.G."/>
            <person name="Silva M.C.P."/>
            <person name="Loureco M.V."/>
            <person name="Andreote F.D."/>
        </authorList>
    </citation>
    <scope>NUCLEOTIDE SEQUENCE [LARGE SCALE GENOMIC DNA]</scope>
    <source>
        <strain evidence="5 6">Hex-1 MGV</strain>
    </source>
</reference>
<dbReference type="EMBL" id="PUHY01000012">
    <property type="protein sequence ID" value="PQO32908.1"/>
    <property type="molecule type" value="Genomic_DNA"/>
</dbReference>
<comment type="similarity">
    <text evidence="1">Belongs to the sulfatase family.</text>
</comment>
<dbReference type="PANTHER" id="PTHR42693:SF53">
    <property type="entry name" value="ENDO-4-O-SULFATASE"/>
    <property type="match status" value="1"/>
</dbReference>
<dbReference type="InterPro" id="IPR050738">
    <property type="entry name" value="Sulfatase"/>
</dbReference>
<dbReference type="Gene3D" id="3.30.1120.10">
    <property type="match status" value="1"/>
</dbReference>
<organism evidence="5 6">
    <name type="scientific">Blastopirellula marina</name>
    <dbReference type="NCBI Taxonomy" id="124"/>
    <lineage>
        <taxon>Bacteria</taxon>
        <taxon>Pseudomonadati</taxon>
        <taxon>Planctomycetota</taxon>
        <taxon>Planctomycetia</taxon>
        <taxon>Pirellulales</taxon>
        <taxon>Pirellulaceae</taxon>
        <taxon>Blastopirellula</taxon>
    </lineage>
</organism>
<dbReference type="InterPro" id="IPR000917">
    <property type="entry name" value="Sulfatase_N"/>
</dbReference>
<evidence type="ECO:0000313" key="6">
    <source>
        <dbReference type="Proteomes" id="UP000238322"/>
    </source>
</evidence>
<dbReference type="PANTHER" id="PTHR42693">
    <property type="entry name" value="ARYLSULFATASE FAMILY MEMBER"/>
    <property type="match status" value="1"/>
</dbReference>
<dbReference type="GO" id="GO:0004065">
    <property type="term" value="F:arylsulfatase activity"/>
    <property type="evidence" value="ECO:0007669"/>
    <property type="project" value="TreeGrafter"/>
</dbReference>
<evidence type="ECO:0000313" key="5">
    <source>
        <dbReference type="EMBL" id="PQO32908.1"/>
    </source>
</evidence>
<accession>A0A2S8FL52</accession>
<evidence type="ECO:0000256" key="3">
    <source>
        <dbReference type="SAM" id="SignalP"/>
    </source>
</evidence>
<dbReference type="Gene3D" id="3.40.720.10">
    <property type="entry name" value="Alkaline Phosphatase, subunit A"/>
    <property type="match status" value="1"/>
</dbReference>